<dbReference type="InterPro" id="IPR054091">
    <property type="entry name" value="Cep192-like_D5"/>
</dbReference>
<dbReference type="Pfam" id="PF22073">
    <property type="entry name" value="Cep192_D4"/>
    <property type="match status" value="1"/>
</dbReference>
<evidence type="ECO:0000313" key="5">
    <source>
        <dbReference type="Proteomes" id="UP001372834"/>
    </source>
</evidence>
<dbReference type="InterPro" id="IPR054089">
    <property type="entry name" value="Cep192-like_D3"/>
</dbReference>
<reference evidence="4 5" key="1">
    <citation type="submission" date="2023-10" db="EMBL/GenBank/DDBJ databases">
        <title>Genomes of two closely related lineages of the louse Polyplax serrata with different host specificities.</title>
        <authorList>
            <person name="Martinu J."/>
            <person name="Tarabai H."/>
            <person name="Stefka J."/>
            <person name="Hypsa V."/>
        </authorList>
    </citation>
    <scope>NUCLEOTIDE SEQUENCE [LARGE SCALE GENOMIC DNA]</scope>
    <source>
        <strain evidence="4">HR10_N</strain>
    </source>
</reference>
<proteinExistence type="predicted"/>
<dbReference type="Pfam" id="PF22074">
    <property type="entry name" value="Cep192_D5"/>
    <property type="match status" value="1"/>
</dbReference>
<organism evidence="4 5">
    <name type="scientific">Polyplax serrata</name>
    <name type="common">Common mouse louse</name>
    <dbReference type="NCBI Taxonomy" id="468196"/>
    <lineage>
        <taxon>Eukaryota</taxon>
        <taxon>Metazoa</taxon>
        <taxon>Ecdysozoa</taxon>
        <taxon>Arthropoda</taxon>
        <taxon>Hexapoda</taxon>
        <taxon>Insecta</taxon>
        <taxon>Pterygota</taxon>
        <taxon>Neoptera</taxon>
        <taxon>Paraneoptera</taxon>
        <taxon>Psocodea</taxon>
        <taxon>Troctomorpha</taxon>
        <taxon>Phthiraptera</taxon>
        <taxon>Anoplura</taxon>
        <taxon>Polyplacidae</taxon>
        <taxon>Polyplax</taxon>
    </lineage>
</organism>
<sequence>MYARRVDRFEIVNFRLDKFLLSNRGGMEEDTRRTFNSQSRNVYSSDVSISELDDPISAYFKKRCENSTAAYFKRYEESDRDSSLGLIDVENVSLFDDVAEAESSGVNASKIRASFPVLETFTRDIHSHTAGSPDEQASQEVEHDFNIKKQRVLAQKTLMKVNNKLDGSLNRDLQASMVDYKDSHILRDFSNKIPNSYESEEPEKNWFQPNLSPNTPRYFNDELSSFGGEENMPSKTEIQYSPPSELQTRQNDYMKKINTLFQEMSQLSLGSDFQFKSQSQDELISKLEDDEKQFKLENSGLLHNSKISNFSALSEEQSNKWTSENIKQHLENKKLSIGQFFNMRSNRVSSLVGSPSSITSETSSFLSPVARDVEQISSIHEQSQPILNTSKVDGPKPRRCVSTLDLKQTTDVSLSRRVNPSSSRNSTVMIQNILAEMESGLSGTQVYEKLIKTFGMQKVLGDDRSPVLQTVELINNRETPKSYKTSKRNGNANVKQENLNKIETSNFRQIFDQHKSEKNNEPYNGGGDVDTNKSISIVRDERVKSLKGKKGFDSSTPKLQDKFKTTHKQIPSEKEIWELPKISFIHPAIDLNKTGAHGEADKTLTANPGSTEDLEFNRNTSTIILNDSRNIEDTITAGDLTILSQRIEEMKEDGICTLRSTEPEEPVLLTVVQKLADLPKGSVDCSSLIPVIRDQFPELLTTFPTSSSNRTSNRIRSAASHVKDQNEITSITGDPVIFPTRIGFGEKMYTFAEVRKNIFVPLSNTSKNWFLVSVDSLIIIHPKGDKLYGVKKNDEWNVCDFVSLKMKETIVPPEGRKSLMISFMSKIPIKLDLKINFAMKQLLGKEIQIRTLQVRTYNINPLNSITVVPKDSINFGVLAEQCTDQRTFHLNFDGSCELPLILYVEEEDSSHFFIKPLIPFNGGEWRDKKFYLSLREGEKQVIEFLVFFQPNTQLNYANEIQEFKGSVVIQIDSDTDSDGVLQRIPLKGSVGFAKFYWNSRCSPLVFQVSEKSQSLTRSFPLKNVGSIPLTFSIKIEKKDSYEDAKDDVFVAPKSLFLKCNEESAIGITFNAKTEESCVKRVLSLQLNPNGRAKYDVELIGITSPTEGRSLSRTSNASSLTKSMSTTESVPVKLVATTHSLSWASVPLEKEVRQTFQLKNVSNFAAIVRISFKHEASGTFRLVNENGERVQKIRKMLKPDCPFNLTVAFRPDFLGPHYNALFIETNRLTRKKMILLNGIGGMPNLFIGNLKSDLNGTKMIVLQGSSSGCQLLSNTLEFKNGGRIHGFVLIKSNSKAITLCSELTVSPTSFILPPDSRVTVTLAQRLKNDDLRQLLSDKDISKVTTLSIIMGDEPSRLRLRKLIQQGHVVASQRSEILTAPYVGEQELNINSFVDSPSFENQFLKSLKVIEVAVVVEKSSGVHESTVLIDEDETTDEFVTICSVADSTINSSAYSH</sequence>
<feature type="domain" description="Cep192/Spd-2-like" evidence="2">
    <location>
        <begin position="1132"/>
        <end position="1240"/>
    </location>
</feature>
<feature type="domain" description="Cep192-like" evidence="3">
    <location>
        <begin position="1252"/>
        <end position="1371"/>
    </location>
</feature>
<accession>A0AAN8SBK2</accession>
<protein>
    <submittedName>
        <fullName evidence="4">Uncharacterized protein</fullName>
    </submittedName>
</protein>
<dbReference type="Gene3D" id="2.60.40.10">
    <property type="entry name" value="Immunoglobulins"/>
    <property type="match status" value="1"/>
</dbReference>
<gene>
    <name evidence="4" type="ORF">RUM43_005128</name>
</gene>
<feature type="domain" description="Cep192-like" evidence="1">
    <location>
        <begin position="1011"/>
        <end position="1100"/>
    </location>
</feature>
<dbReference type="InterPro" id="IPR054090">
    <property type="entry name" value="Cep192_Spd-2-like_dom"/>
</dbReference>
<comment type="caution">
    <text evidence="4">The sequence shown here is derived from an EMBL/GenBank/DDBJ whole genome shotgun (WGS) entry which is preliminary data.</text>
</comment>
<evidence type="ECO:0000313" key="4">
    <source>
        <dbReference type="EMBL" id="KAK6643618.1"/>
    </source>
</evidence>
<name>A0AAN8SBK2_POLSC</name>
<evidence type="ECO:0000259" key="3">
    <source>
        <dbReference type="Pfam" id="PF22074"/>
    </source>
</evidence>
<dbReference type="Pfam" id="PF22067">
    <property type="entry name" value="Cep192_D3"/>
    <property type="match status" value="1"/>
</dbReference>
<dbReference type="InterPro" id="IPR013783">
    <property type="entry name" value="Ig-like_fold"/>
</dbReference>
<dbReference type="Proteomes" id="UP001372834">
    <property type="component" value="Unassembled WGS sequence"/>
</dbReference>
<dbReference type="EMBL" id="JAWJWE010000002">
    <property type="protein sequence ID" value="KAK6643618.1"/>
    <property type="molecule type" value="Genomic_DNA"/>
</dbReference>
<evidence type="ECO:0000259" key="2">
    <source>
        <dbReference type="Pfam" id="PF22073"/>
    </source>
</evidence>
<evidence type="ECO:0000259" key="1">
    <source>
        <dbReference type="Pfam" id="PF22067"/>
    </source>
</evidence>